<dbReference type="SUPFAM" id="SSF50630">
    <property type="entry name" value="Acid proteases"/>
    <property type="match status" value="1"/>
</dbReference>
<sequence length="278" mass="29194">MVGVRGTVTFDRVRHLVRVPVRLGGDPYRFLVDTGIGVTVVAAAVAARPDVRPTGASFSGQRMSGQWISADLVRLPPLDLAGHAVDGHVAAVADLGDVDGPHGFAGIIGLGFFENQVVTTDPRAMTLAVRPAEGFGEQGAEIPLDVRRHGPSVDPFTTLVLPSGREVVVEVDTGSDDLILDTRFLADCGVGPDDAGVVTKTGVDETGYRWTRRWATAAGAVHLAAAPSTARARPRVLFQDIVHDGLVGTDYLDRYRLHVDVTGARMVLSPHAAAGAGG</sequence>
<name>A0ABQ4CXQ0_9ACTN</name>
<accession>A0ABQ4CXQ0</accession>
<evidence type="ECO:0000313" key="2">
    <source>
        <dbReference type="Proteomes" id="UP000604117"/>
    </source>
</evidence>
<dbReference type="Gene3D" id="2.40.70.10">
    <property type="entry name" value="Acid Proteases"/>
    <property type="match status" value="2"/>
</dbReference>
<evidence type="ECO:0008006" key="3">
    <source>
        <dbReference type="Google" id="ProtNLM"/>
    </source>
</evidence>
<dbReference type="InterPro" id="IPR021109">
    <property type="entry name" value="Peptidase_aspartic_dom_sf"/>
</dbReference>
<organism evidence="1 2">
    <name type="scientific">Asanoa siamensis</name>
    <dbReference type="NCBI Taxonomy" id="926357"/>
    <lineage>
        <taxon>Bacteria</taxon>
        <taxon>Bacillati</taxon>
        <taxon>Actinomycetota</taxon>
        <taxon>Actinomycetes</taxon>
        <taxon>Micromonosporales</taxon>
        <taxon>Micromonosporaceae</taxon>
        <taxon>Asanoa</taxon>
    </lineage>
</organism>
<dbReference type="Pfam" id="PF13650">
    <property type="entry name" value="Asp_protease_2"/>
    <property type="match status" value="1"/>
</dbReference>
<protein>
    <recommendedName>
        <fullName evidence="3">Aspartyl protease</fullName>
    </recommendedName>
</protein>
<comment type="caution">
    <text evidence="1">The sequence shown here is derived from an EMBL/GenBank/DDBJ whole genome shotgun (WGS) entry which is preliminary data.</text>
</comment>
<gene>
    <name evidence="1" type="ORF">Asi02nite_55960</name>
</gene>
<reference evidence="1 2" key="1">
    <citation type="submission" date="2021-01" db="EMBL/GenBank/DDBJ databases">
        <title>Whole genome shotgun sequence of Asanoa siamensis NBRC 107932.</title>
        <authorList>
            <person name="Komaki H."/>
            <person name="Tamura T."/>
        </authorList>
    </citation>
    <scope>NUCLEOTIDE SEQUENCE [LARGE SCALE GENOMIC DNA]</scope>
    <source>
        <strain evidence="1 2">NBRC 107932</strain>
    </source>
</reference>
<keyword evidence="2" id="KW-1185">Reference proteome</keyword>
<dbReference type="EMBL" id="BONE01000053">
    <property type="protein sequence ID" value="GIF76078.1"/>
    <property type="molecule type" value="Genomic_DNA"/>
</dbReference>
<dbReference type="Proteomes" id="UP000604117">
    <property type="component" value="Unassembled WGS sequence"/>
</dbReference>
<proteinExistence type="predicted"/>
<evidence type="ECO:0000313" key="1">
    <source>
        <dbReference type="EMBL" id="GIF76078.1"/>
    </source>
</evidence>